<evidence type="ECO:0000313" key="2">
    <source>
        <dbReference type="EMBL" id="CAG8769499.1"/>
    </source>
</evidence>
<dbReference type="EMBL" id="CAJVPV010045608">
    <property type="protein sequence ID" value="CAG8769499.1"/>
    <property type="molecule type" value="Genomic_DNA"/>
</dbReference>
<feature type="domain" description="ABC1 atypical kinase-like" evidence="1">
    <location>
        <begin position="1"/>
        <end position="144"/>
    </location>
</feature>
<evidence type="ECO:0000259" key="1">
    <source>
        <dbReference type="Pfam" id="PF03109"/>
    </source>
</evidence>
<gene>
    <name evidence="2" type="ORF">AMORRO_LOCUS16500</name>
</gene>
<feature type="non-terminal residue" evidence="2">
    <location>
        <position position="1"/>
    </location>
</feature>
<keyword evidence="3" id="KW-1185">Reference proteome</keyword>
<evidence type="ECO:0000313" key="3">
    <source>
        <dbReference type="Proteomes" id="UP000789342"/>
    </source>
</evidence>
<dbReference type="Pfam" id="PF03109">
    <property type="entry name" value="ABC1"/>
    <property type="match status" value="1"/>
</dbReference>
<dbReference type="InterPro" id="IPR004147">
    <property type="entry name" value="ABC1_dom"/>
</dbReference>
<dbReference type="PANTHER" id="PTHR43173:SF37">
    <property type="entry name" value="ABC1 FAMILY PROTEIN C10F6.14C"/>
    <property type="match status" value="1"/>
</dbReference>
<reference evidence="2" key="1">
    <citation type="submission" date="2021-06" db="EMBL/GenBank/DDBJ databases">
        <authorList>
            <person name="Kallberg Y."/>
            <person name="Tangrot J."/>
            <person name="Rosling A."/>
        </authorList>
    </citation>
    <scope>NUCLEOTIDE SEQUENCE</scope>
    <source>
        <strain evidence="2">CL551</strain>
    </source>
</reference>
<dbReference type="Proteomes" id="UP000789342">
    <property type="component" value="Unassembled WGS sequence"/>
</dbReference>
<dbReference type="InterPro" id="IPR051130">
    <property type="entry name" value="Mito_struct-func_regulator"/>
</dbReference>
<dbReference type="SUPFAM" id="SSF56112">
    <property type="entry name" value="Protein kinase-like (PK-like)"/>
    <property type="match status" value="1"/>
</dbReference>
<proteinExistence type="predicted"/>
<accession>A0A9N9J9M7</accession>
<organism evidence="2 3">
    <name type="scientific">Acaulospora morrowiae</name>
    <dbReference type="NCBI Taxonomy" id="94023"/>
    <lineage>
        <taxon>Eukaryota</taxon>
        <taxon>Fungi</taxon>
        <taxon>Fungi incertae sedis</taxon>
        <taxon>Mucoromycota</taxon>
        <taxon>Glomeromycotina</taxon>
        <taxon>Glomeromycetes</taxon>
        <taxon>Diversisporales</taxon>
        <taxon>Acaulosporaceae</taxon>
        <taxon>Acaulospora</taxon>
    </lineage>
</organism>
<feature type="non-terminal residue" evidence="2">
    <location>
        <position position="230"/>
    </location>
</feature>
<protein>
    <submittedName>
        <fullName evidence="2">825_t:CDS:1</fullName>
    </submittedName>
</protein>
<dbReference type="AlphaFoldDB" id="A0A9N9J9M7"/>
<comment type="caution">
    <text evidence="2">The sequence shown here is derived from an EMBL/GenBank/DDBJ whole genome shotgun (WGS) entry which is preliminary data.</text>
</comment>
<dbReference type="PANTHER" id="PTHR43173">
    <property type="entry name" value="ABC1 FAMILY PROTEIN"/>
    <property type="match status" value="1"/>
</dbReference>
<dbReference type="OrthoDB" id="427480at2759"/>
<sequence>NAEKARKNFEMERSLRDKVYIPKVFWENTSKRVLTTEWIDGVKVNDQKGLQRSLFVRIYGFQLNDVMQTVVNAFASQIFSSGFVHADPHPGNVFVRPHPNKSKRHHQIVLLDHGLYVEESEMFRHQYCLFWKALFLMDNETINQICKDWGIAESELFISSQIMKPYNPQTALHISSTQTVSLKDTYEMQMAVKDRIKQFLTDTELIPRELIFIGRNMNIVRSLNRELGSP</sequence>
<dbReference type="InterPro" id="IPR011009">
    <property type="entry name" value="Kinase-like_dom_sf"/>
</dbReference>
<name>A0A9N9J9M7_9GLOM</name>